<dbReference type="InterPro" id="IPR051703">
    <property type="entry name" value="NF-kappa-B_Signaling_Reg"/>
</dbReference>
<organism evidence="3 4">
    <name type="scientific">Exocentrus adspersus</name>
    <dbReference type="NCBI Taxonomy" id="1586481"/>
    <lineage>
        <taxon>Eukaryota</taxon>
        <taxon>Metazoa</taxon>
        <taxon>Ecdysozoa</taxon>
        <taxon>Arthropoda</taxon>
        <taxon>Hexapoda</taxon>
        <taxon>Insecta</taxon>
        <taxon>Pterygota</taxon>
        <taxon>Neoptera</taxon>
        <taxon>Endopterygota</taxon>
        <taxon>Coleoptera</taxon>
        <taxon>Polyphaga</taxon>
        <taxon>Cucujiformia</taxon>
        <taxon>Chrysomeloidea</taxon>
        <taxon>Cerambycidae</taxon>
        <taxon>Lamiinae</taxon>
        <taxon>Acanthocinini</taxon>
        <taxon>Exocentrus</taxon>
    </lineage>
</organism>
<dbReference type="PANTHER" id="PTHR46609:SF8">
    <property type="entry name" value="YQAJ VIRAL RECOMBINASE DOMAIN-CONTAINING PROTEIN"/>
    <property type="match status" value="1"/>
</dbReference>
<accession>A0AAV8VJ31</accession>
<evidence type="ECO:0000259" key="2">
    <source>
        <dbReference type="Pfam" id="PF09588"/>
    </source>
</evidence>
<evidence type="ECO:0000313" key="4">
    <source>
        <dbReference type="Proteomes" id="UP001159042"/>
    </source>
</evidence>
<dbReference type="SUPFAM" id="SSF52980">
    <property type="entry name" value="Restriction endonuclease-like"/>
    <property type="match status" value="1"/>
</dbReference>
<evidence type="ECO:0000256" key="1">
    <source>
        <dbReference type="SAM" id="MobiDB-lite"/>
    </source>
</evidence>
<keyword evidence="4" id="KW-1185">Reference proteome</keyword>
<name>A0AAV8VJ31_9CUCU</name>
<dbReference type="InterPro" id="IPR011335">
    <property type="entry name" value="Restrct_endonuc-II-like"/>
</dbReference>
<dbReference type="AlphaFoldDB" id="A0AAV8VJ31"/>
<dbReference type="Proteomes" id="UP001159042">
    <property type="component" value="Unassembled WGS sequence"/>
</dbReference>
<dbReference type="InterPro" id="IPR011604">
    <property type="entry name" value="PDDEXK-like_dom_sf"/>
</dbReference>
<feature type="domain" description="YqaJ viral recombinase" evidence="2">
    <location>
        <begin position="195"/>
        <end position="340"/>
    </location>
</feature>
<dbReference type="CDD" id="cd22343">
    <property type="entry name" value="PDDEXK_lambda_exonuclease-like"/>
    <property type="match status" value="1"/>
</dbReference>
<dbReference type="PANTHER" id="PTHR46609">
    <property type="entry name" value="EXONUCLEASE, PHAGE-TYPE/RECB, C-TERMINAL DOMAIN-CONTAINING PROTEIN"/>
    <property type="match status" value="1"/>
</dbReference>
<dbReference type="EMBL" id="JANEYG010000079">
    <property type="protein sequence ID" value="KAJ8914142.1"/>
    <property type="molecule type" value="Genomic_DNA"/>
</dbReference>
<dbReference type="InterPro" id="IPR019080">
    <property type="entry name" value="YqaJ_viral_recombinase"/>
</dbReference>
<protein>
    <recommendedName>
        <fullName evidence="2">YqaJ viral recombinase domain-containing protein</fullName>
    </recommendedName>
</protein>
<feature type="region of interest" description="Disordered" evidence="1">
    <location>
        <begin position="131"/>
        <end position="150"/>
    </location>
</feature>
<dbReference type="Pfam" id="PF09588">
    <property type="entry name" value="YqaJ"/>
    <property type="match status" value="1"/>
</dbReference>
<dbReference type="GO" id="GO:0006281">
    <property type="term" value="P:DNA repair"/>
    <property type="evidence" value="ECO:0007669"/>
    <property type="project" value="UniProtKB-ARBA"/>
</dbReference>
<sequence length="421" mass="49297">MIPQLQATGILYHIRSALDRVIRYGDNLIDNETNNRAELFMSILCKYNAGKRLNLIQRGSFQTRAHLAGLQYNEGVRWHENAWMKLMDTNPGTNFKNWIDKKEISAKQTANRKAKDTQRFQNSQTCNLMKERRQTEQGTASPAEYGPSVPTTLNKQEFEVEKIRILNKLQLTSEEIRQVEEETRGQWSNSRYEVERKDRLTASVFGEVIKRRSSTSCHNLVKKILYTLNIHSEAMEYGRAKESVARQKFCNLRPQAQVTESGLFIDKEYGYLAASPDGLVGANGLLEIKCLYKVHKSGKTLREAVESDRTLCLEIRNDKIHLKRNHNYFYQVQGQLNISQRDICFFIVYINDQQPRHIEAILRQKDLWNEIMRPRLTKFYMDCVLPEIIYRQIPRKLRCIDPEYILREQEKKKIGRKTASQ</sequence>
<evidence type="ECO:0000313" key="3">
    <source>
        <dbReference type="EMBL" id="KAJ8914142.1"/>
    </source>
</evidence>
<reference evidence="3 4" key="1">
    <citation type="journal article" date="2023" name="Insect Mol. Biol.">
        <title>Genome sequencing provides insights into the evolution of gene families encoding plant cell wall-degrading enzymes in longhorned beetles.</title>
        <authorList>
            <person name="Shin N.R."/>
            <person name="Okamura Y."/>
            <person name="Kirsch R."/>
            <person name="Pauchet Y."/>
        </authorList>
    </citation>
    <scope>NUCLEOTIDE SEQUENCE [LARGE SCALE GENOMIC DNA]</scope>
    <source>
        <strain evidence="3">EAD_L_NR</strain>
    </source>
</reference>
<comment type="caution">
    <text evidence="3">The sequence shown here is derived from an EMBL/GenBank/DDBJ whole genome shotgun (WGS) entry which is preliminary data.</text>
</comment>
<dbReference type="Gene3D" id="3.90.320.10">
    <property type="match status" value="1"/>
</dbReference>
<proteinExistence type="predicted"/>
<gene>
    <name evidence="3" type="ORF">NQ315_016220</name>
</gene>